<proteinExistence type="predicted"/>
<dbReference type="Proteomes" id="UP000774326">
    <property type="component" value="Unassembled WGS sequence"/>
</dbReference>
<dbReference type="EMBL" id="JAEUBG010001988">
    <property type="protein sequence ID" value="KAH3685461.1"/>
    <property type="molecule type" value="Genomic_DNA"/>
</dbReference>
<protein>
    <submittedName>
        <fullName evidence="1">Uncharacterized protein</fullName>
    </submittedName>
</protein>
<reference evidence="1" key="2">
    <citation type="submission" date="2021-01" db="EMBL/GenBank/DDBJ databases">
        <authorList>
            <person name="Schikora-Tamarit M.A."/>
        </authorList>
    </citation>
    <scope>NUCLEOTIDE SEQUENCE</scope>
    <source>
        <strain evidence="1">CBS2887</strain>
    </source>
</reference>
<comment type="caution">
    <text evidence="1">The sequence shown here is derived from an EMBL/GenBank/DDBJ whole genome shotgun (WGS) entry which is preliminary data.</text>
</comment>
<organism evidence="1 2">
    <name type="scientific">Wickerhamomyces pijperi</name>
    <name type="common">Yeast</name>
    <name type="synonym">Pichia pijperi</name>
    <dbReference type="NCBI Taxonomy" id="599730"/>
    <lineage>
        <taxon>Eukaryota</taxon>
        <taxon>Fungi</taxon>
        <taxon>Dikarya</taxon>
        <taxon>Ascomycota</taxon>
        <taxon>Saccharomycotina</taxon>
        <taxon>Saccharomycetes</taxon>
        <taxon>Phaffomycetales</taxon>
        <taxon>Wickerhamomycetaceae</taxon>
        <taxon>Wickerhamomyces</taxon>
    </lineage>
</organism>
<evidence type="ECO:0000313" key="1">
    <source>
        <dbReference type="EMBL" id="KAH3685461.1"/>
    </source>
</evidence>
<gene>
    <name evidence="1" type="ORF">WICPIJ_003576</name>
</gene>
<keyword evidence="2" id="KW-1185">Reference proteome</keyword>
<name>A0A9P8TP41_WICPI</name>
<sequence length="119" mass="12868">MVVGISLRKFCPVSSSMDLKELRSSMLLTWFFTLAASWAGDSSTDSAVKASEKTDGCLCKKLKSREPTLESYDGVGVCVGLVVSITGRLTAPPTMFEVLEPEEELAIVTLDSELFVSKP</sequence>
<evidence type="ECO:0000313" key="2">
    <source>
        <dbReference type="Proteomes" id="UP000774326"/>
    </source>
</evidence>
<reference evidence="1" key="1">
    <citation type="journal article" date="2021" name="Open Biol.">
        <title>Shared evolutionary footprints suggest mitochondrial oxidative damage underlies multiple complex I losses in fungi.</title>
        <authorList>
            <person name="Schikora-Tamarit M.A."/>
            <person name="Marcet-Houben M."/>
            <person name="Nosek J."/>
            <person name="Gabaldon T."/>
        </authorList>
    </citation>
    <scope>NUCLEOTIDE SEQUENCE</scope>
    <source>
        <strain evidence="1">CBS2887</strain>
    </source>
</reference>
<accession>A0A9P8TP41</accession>
<dbReference type="AlphaFoldDB" id="A0A9P8TP41"/>